<proteinExistence type="predicted"/>
<dbReference type="AlphaFoldDB" id="A0A0N4T162"/>
<evidence type="ECO:0000313" key="3">
    <source>
        <dbReference type="WBParaSite" id="BPAG_0000188601-mRNA-1"/>
    </source>
</evidence>
<dbReference type="Proteomes" id="UP000278627">
    <property type="component" value="Unassembled WGS sequence"/>
</dbReference>
<gene>
    <name evidence="1" type="ORF">BPAG_LOCUS1867</name>
</gene>
<evidence type="ECO:0000313" key="1">
    <source>
        <dbReference type="EMBL" id="VDN83053.1"/>
    </source>
</evidence>
<evidence type="ECO:0000313" key="2">
    <source>
        <dbReference type="Proteomes" id="UP000278627"/>
    </source>
</evidence>
<accession>A0A0N4T162</accession>
<dbReference type="WBParaSite" id="BPAG_0000188601-mRNA-1">
    <property type="protein sequence ID" value="BPAG_0000188601-mRNA-1"/>
    <property type="gene ID" value="BPAG_0000188601"/>
</dbReference>
<name>A0A0N4T162_BRUPA</name>
<organism evidence="3">
    <name type="scientific">Brugia pahangi</name>
    <name type="common">Filarial nematode worm</name>
    <dbReference type="NCBI Taxonomy" id="6280"/>
    <lineage>
        <taxon>Eukaryota</taxon>
        <taxon>Metazoa</taxon>
        <taxon>Ecdysozoa</taxon>
        <taxon>Nematoda</taxon>
        <taxon>Chromadorea</taxon>
        <taxon>Rhabditida</taxon>
        <taxon>Spirurina</taxon>
        <taxon>Spiruromorpha</taxon>
        <taxon>Filarioidea</taxon>
        <taxon>Onchocercidae</taxon>
        <taxon>Brugia</taxon>
    </lineage>
</organism>
<sequence length="64" mass="7979">NKRFNKSLLLITYSKIFHNNFVILYRKTQASFGWDWDLHFQQLAFGSQYLSKEDIRYLWIRYQQ</sequence>
<protein>
    <submittedName>
        <fullName evidence="3">Neur_chan_LBD domain-containing protein</fullName>
    </submittedName>
</protein>
<keyword evidence="2" id="KW-1185">Reference proteome</keyword>
<reference evidence="3" key="1">
    <citation type="submission" date="2017-02" db="UniProtKB">
        <authorList>
            <consortium name="WormBaseParasite"/>
        </authorList>
    </citation>
    <scope>IDENTIFICATION</scope>
</reference>
<reference evidence="1 2" key="2">
    <citation type="submission" date="2018-11" db="EMBL/GenBank/DDBJ databases">
        <authorList>
            <consortium name="Pathogen Informatics"/>
        </authorList>
    </citation>
    <scope>NUCLEOTIDE SEQUENCE [LARGE SCALE GENOMIC DNA]</scope>
</reference>
<dbReference type="EMBL" id="UZAD01000190">
    <property type="protein sequence ID" value="VDN83053.1"/>
    <property type="molecule type" value="Genomic_DNA"/>
</dbReference>